<accession>F0P050</accession>
<dbReference type="eggNOG" id="COG1589">
    <property type="taxonomic scope" value="Bacteria"/>
</dbReference>
<name>F0P050_WEEVC</name>
<reference evidence="1 2" key="1">
    <citation type="journal article" date="2011" name="Stand. Genomic Sci.">
        <title>Complete genome sequence of Weeksella virosa type strain (9751).</title>
        <authorList>
            <person name="Lang E."/>
            <person name="Teshima H."/>
            <person name="Lucas S."/>
            <person name="Lapidus A."/>
            <person name="Hammon N."/>
            <person name="Deshpande S."/>
            <person name="Nolan M."/>
            <person name="Cheng J.F."/>
            <person name="Pitluck S."/>
            <person name="Liolios K."/>
            <person name="Pagani I."/>
            <person name="Mikhailova N."/>
            <person name="Ivanova N."/>
            <person name="Mavromatis K."/>
            <person name="Pati A."/>
            <person name="Tapia R."/>
            <person name="Han C."/>
            <person name="Goodwin L."/>
            <person name="Chen A."/>
            <person name="Palaniappan K."/>
            <person name="Land M."/>
            <person name="Hauser L."/>
            <person name="Chang Y.J."/>
            <person name="Jeffries C.D."/>
            <person name="Brambilla E.M."/>
            <person name="Kopitz M."/>
            <person name="Rohde M."/>
            <person name="Goker M."/>
            <person name="Tindall B.J."/>
            <person name="Detter J.C."/>
            <person name="Woyke T."/>
            <person name="Bristow J."/>
            <person name="Eisen J.A."/>
            <person name="Markowitz V."/>
            <person name="Hugenholtz P."/>
            <person name="Klenk H.P."/>
            <person name="Kyrpides N.C."/>
        </authorList>
    </citation>
    <scope>NUCLEOTIDE SEQUENCE [LARGE SCALE GENOMIC DNA]</scope>
    <source>
        <strain evidence="2">ATCC 43766 / DSM 16922 / JCM 21250 / NBRC 16016 / NCTC 11634 / CL345/78</strain>
    </source>
</reference>
<dbReference type="Proteomes" id="UP000008641">
    <property type="component" value="Chromosome"/>
</dbReference>
<dbReference type="AlphaFoldDB" id="F0P050"/>
<dbReference type="STRING" id="865938.Weevi_0682"/>
<evidence type="ECO:0000313" key="1">
    <source>
        <dbReference type="EMBL" id="ADX67397.1"/>
    </source>
</evidence>
<dbReference type="KEGG" id="wvi:Weevi_0682"/>
<protein>
    <submittedName>
        <fullName evidence="1">Cell division protein FtsQ</fullName>
    </submittedName>
</protein>
<keyword evidence="1" id="KW-0132">Cell division</keyword>
<dbReference type="HOGENOM" id="CLU_064655_1_1_10"/>
<dbReference type="EMBL" id="CP002455">
    <property type="protein sequence ID" value="ADX67397.1"/>
    <property type="molecule type" value="Genomic_DNA"/>
</dbReference>
<keyword evidence="1" id="KW-0131">Cell cycle</keyword>
<dbReference type="GO" id="GO:0051301">
    <property type="term" value="P:cell division"/>
    <property type="evidence" value="ECO:0007669"/>
    <property type="project" value="UniProtKB-KW"/>
</dbReference>
<sequence>MKTKLKILKVFLGLVILGVLVGFSVRKNACRKVESLKVIIEHQKNNYFLNDSIVKNIIEEDGQPIMDTPIGNLDVYEMEKKINESPYVDTAQVSKDIYGNIHVNIEQKEPIARVNTAKDEFYITTDGKRMPISKVYSAPVIMVAGDVKEEDYVGLSDLIQYINTDNLLKNHIIGIQKVGQRSYNLIVNKGNYYIELGTLYNFEKKLKNLKLFYDQYLGNVGLDYYKKISIKFINQVVATKTNENE</sequence>
<reference evidence="2" key="2">
    <citation type="journal article" date="2011" name="Stand. Genomic Sci.">
        <title>Complete genome sequence of Weeksella virosa type strain (9751T).</title>
        <authorList>
            <person name="Lang E."/>
            <person name="Teshima H."/>
            <person name="Lucas S."/>
            <person name="Lapidus A."/>
            <person name="Hammon N."/>
            <person name="Deshpande S."/>
            <person name="Nolan M."/>
            <person name="Cheng J."/>
            <person name="Pitluck S."/>
            <person name="Liolios K."/>
            <person name="Pagani I."/>
            <person name="Mikhailova N."/>
            <person name="Ivanova N."/>
            <person name="Mavromatis K."/>
            <person name="Pati A."/>
            <person name="Tapia R."/>
            <person name="Han C."/>
            <person name="Goodwin L."/>
            <person name="Chen A."/>
            <person name="Palaniappan K."/>
            <person name="Land M."/>
            <person name="Hauser L."/>
            <person name="Chang Y."/>
            <person name="Jeffries C."/>
            <person name="Brambilla E."/>
            <person name="Kopitz M."/>
            <person name="Rohde M."/>
            <person name="Goker M."/>
            <person name="Tindall B."/>
            <person name="Detter J."/>
            <person name="Woyke T."/>
            <person name="Bristow J."/>
            <person name="Eisen J."/>
            <person name="Markowitz V."/>
            <person name="Hugenholtz P."/>
            <person name="Klenk H."/>
            <person name="Kyrpides N."/>
        </authorList>
    </citation>
    <scope>NUCLEOTIDE SEQUENCE [LARGE SCALE GENOMIC DNA]</scope>
    <source>
        <strain evidence="2">ATCC 43766 / DSM 16922 / JCM 21250 / NBRC 16016 / NCTC 11634 / CL345/78</strain>
    </source>
</reference>
<proteinExistence type="predicted"/>
<organism evidence="1 2">
    <name type="scientific">Weeksella virosa (strain ATCC 43766 / DSM 16922 / JCM 21250 / CCUG 30538 / CDC 9751 / IAM 14551 / NBRC 16016 / NCTC 11634 / CL345/78)</name>
    <dbReference type="NCBI Taxonomy" id="865938"/>
    <lineage>
        <taxon>Bacteria</taxon>
        <taxon>Pseudomonadati</taxon>
        <taxon>Bacteroidota</taxon>
        <taxon>Flavobacteriia</taxon>
        <taxon>Flavobacteriales</taxon>
        <taxon>Weeksellaceae</taxon>
        <taxon>Weeksella</taxon>
    </lineage>
</organism>
<keyword evidence="2" id="KW-1185">Reference proteome</keyword>
<dbReference type="RefSeq" id="WP_013597788.1">
    <property type="nucleotide sequence ID" value="NC_015144.1"/>
</dbReference>
<evidence type="ECO:0000313" key="2">
    <source>
        <dbReference type="Proteomes" id="UP000008641"/>
    </source>
</evidence>
<gene>
    <name evidence="1" type="ordered locus">Weevi_0682</name>
</gene>
<dbReference type="OrthoDB" id="1466667at2"/>